<dbReference type="Gene3D" id="3.40.50.300">
    <property type="entry name" value="P-loop containing nucleotide triphosphate hydrolases"/>
    <property type="match status" value="1"/>
</dbReference>
<dbReference type="GO" id="GO:0016887">
    <property type="term" value="F:ATP hydrolysis activity"/>
    <property type="evidence" value="ECO:0007669"/>
    <property type="project" value="InterPro"/>
</dbReference>
<keyword evidence="2" id="KW-0813">Transport</keyword>
<dbReference type="Pfam" id="PF00005">
    <property type="entry name" value="ABC_tran"/>
    <property type="match status" value="1"/>
</dbReference>
<accession>A0A1Y6B820</accession>
<dbReference type="InterPro" id="IPR003439">
    <property type="entry name" value="ABC_transporter-like_ATP-bd"/>
</dbReference>
<evidence type="ECO:0000259" key="5">
    <source>
        <dbReference type="PROSITE" id="PS50893"/>
    </source>
</evidence>
<evidence type="ECO:0000313" key="6">
    <source>
        <dbReference type="EMBL" id="SME89107.1"/>
    </source>
</evidence>
<organism evidence="6 7">
    <name type="scientific">Pseudobacteriovorax antillogorgiicola</name>
    <dbReference type="NCBI Taxonomy" id="1513793"/>
    <lineage>
        <taxon>Bacteria</taxon>
        <taxon>Pseudomonadati</taxon>
        <taxon>Bdellovibrionota</taxon>
        <taxon>Oligoflexia</taxon>
        <taxon>Oligoflexales</taxon>
        <taxon>Pseudobacteriovoracaceae</taxon>
        <taxon>Pseudobacteriovorax</taxon>
    </lineage>
</organism>
<keyword evidence="4 6" id="KW-0067">ATP-binding</keyword>
<sequence length="307" mass="33728">MIEISGISKRFGEVVALKDVSFKVDKGQIIGFLGANGAGKTTTMDILCGCIGADSGHVKICDFDITENPIEAKARIGYLPDEPPIHGEMTVREFVTYVAKLRKVPVGQVPQRVDETLEKLSLTHMQSRLVANLSKGYRQRVGLAQALVHNPPILILDEPTEGLDPNQIIQIRELILSLKGDHTILFSSHILSEVQSLCDRLIIINDGEIVEQGTYEEIVKKFQGERSYELVVRQGASALCDKLQGIEGLTHVAVDPQNQSRISFHASGRDDVVDDVAAAVLEGKFGLLEISQKSASLEDVFHQLTRH</sequence>
<dbReference type="OrthoDB" id="5289391at2"/>
<evidence type="ECO:0000256" key="4">
    <source>
        <dbReference type="ARBA" id="ARBA00022840"/>
    </source>
</evidence>
<dbReference type="PANTHER" id="PTHR43335">
    <property type="entry name" value="ABC TRANSPORTER, ATP-BINDING PROTEIN"/>
    <property type="match status" value="1"/>
</dbReference>
<dbReference type="CDD" id="cd03230">
    <property type="entry name" value="ABC_DR_subfamily_A"/>
    <property type="match status" value="1"/>
</dbReference>
<dbReference type="RefSeq" id="WP_132314642.1">
    <property type="nucleotide sequence ID" value="NZ_FWZT01000001.1"/>
</dbReference>
<dbReference type="STRING" id="1513793.SAMN06296036_101231"/>
<gene>
    <name evidence="6" type="ORF">SAMN06296036_101231</name>
</gene>
<evidence type="ECO:0000256" key="2">
    <source>
        <dbReference type="ARBA" id="ARBA00022448"/>
    </source>
</evidence>
<keyword evidence="7" id="KW-1185">Reference proteome</keyword>
<evidence type="ECO:0000313" key="7">
    <source>
        <dbReference type="Proteomes" id="UP000192907"/>
    </source>
</evidence>
<dbReference type="InterPro" id="IPR027417">
    <property type="entry name" value="P-loop_NTPase"/>
</dbReference>
<name>A0A1Y6B820_9BACT</name>
<evidence type="ECO:0000256" key="3">
    <source>
        <dbReference type="ARBA" id="ARBA00022741"/>
    </source>
</evidence>
<dbReference type="PANTHER" id="PTHR43335:SF4">
    <property type="entry name" value="ABC TRANSPORTER, ATP-BINDING PROTEIN"/>
    <property type="match status" value="1"/>
</dbReference>
<dbReference type="GO" id="GO:0005524">
    <property type="term" value="F:ATP binding"/>
    <property type="evidence" value="ECO:0007669"/>
    <property type="project" value="UniProtKB-KW"/>
</dbReference>
<dbReference type="PROSITE" id="PS50893">
    <property type="entry name" value="ABC_TRANSPORTER_2"/>
    <property type="match status" value="1"/>
</dbReference>
<keyword evidence="3" id="KW-0547">Nucleotide-binding</keyword>
<dbReference type="SMART" id="SM00382">
    <property type="entry name" value="AAA"/>
    <property type="match status" value="1"/>
</dbReference>
<proteinExistence type="inferred from homology"/>
<dbReference type="InterPro" id="IPR003593">
    <property type="entry name" value="AAA+_ATPase"/>
</dbReference>
<protein>
    <submittedName>
        <fullName evidence="6">ABC-2 type transport system ATP-binding protein</fullName>
    </submittedName>
</protein>
<dbReference type="SUPFAM" id="SSF52540">
    <property type="entry name" value="P-loop containing nucleoside triphosphate hydrolases"/>
    <property type="match status" value="1"/>
</dbReference>
<dbReference type="AlphaFoldDB" id="A0A1Y6B820"/>
<reference evidence="7" key="1">
    <citation type="submission" date="2017-04" db="EMBL/GenBank/DDBJ databases">
        <authorList>
            <person name="Varghese N."/>
            <person name="Submissions S."/>
        </authorList>
    </citation>
    <scope>NUCLEOTIDE SEQUENCE [LARGE SCALE GENOMIC DNA]</scope>
    <source>
        <strain evidence="7">RKEM611</strain>
    </source>
</reference>
<evidence type="ECO:0000256" key="1">
    <source>
        <dbReference type="ARBA" id="ARBA00005417"/>
    </source>
</evidence>
<feature type="domain" description="ABC transporter" evidence="5">
    <location>
        <begin position="2"/>
        <end position="231"/>
    </location>
</feature>
<dbReference type="Proteomes" id="UP000192907">
    <property type="component" value="Unassembled WGS sequence"/>
</dbReference>
<comment type="similarity">
    <text evidence="1">Belongs to the ABC transporter superfamily.</text>
</comment>
<dbReference type="EMBL" id="FWZT01000001">
    <property type="protein sequence ID" value="SME89107.1"/>
    <property type="molecule type" value="Genomic_DNA"/>
</dbReference>